<gene>
    <name evidence="1" type="ORF">PNSL1.094</name>
</gene>
<dbReference type="EMBL" id="DQ888171">
    <property type="protein sequence ID" value="ABI79422.1"/>
    <property type="molecule type" value="Genomic_DNA"/>
</dbReference>
<dbReference type="RefSeq" id="WP_012477022.1">
    <property type="nucleotide sequence ID" value="NC_010850.1"/>
</dbReference>
<name>Q06G89_9NOCA</name>
<organism evidence="1">
    <name type="scientific">Rhodococcus sp. NS1</name>
    <dbReference type="NCBI Taxonomy" id="402236"/>
    <lineage>
        <taxon>Bacteria</taxon>
        <taxon>Bacillati</taxon>
        <taxon>Actinomycetota</taxon>
        <taxon>Actinomycetes</taxon>
        <taxon>Mycobacteriales</taxon>
        <taxon>Nocardiaceae</taxon>
        <taxon>Rhodococcus</taxon>
    </lineage>
</organism>
<keyword evidence="1" id="KW-0614">Plasmid</keyword>
<reference evidence="1" key="1">
    <citation type="submission" date="2006-08" db="EMBL/GenBank/DDBJ databases">
        <title>The complete nucleotide sequence of Nocardia linear plasmid pNSL1.</title>
        <authorList>
            <person name="Zhu Y."/>
            <person name="Xu M."/>
            <person name="Qin Z."/>
        </authorList>
    </citation>
    <scope>NUCLEOTIDE SEQUENCE</scope>
    <source>
        <strain evidence="1">NS1</strain>
        <plasmid evidence="1">pNSL1</plasmid>
    </source>
</reference>
<proteinExistence type="predicted"/>
<accession>Q06G89</accession>
<evidence type="ECO:0000313" key="1">
    <source>
        <dbReference type="EMBL" id="ABI79422.1"/>
    </source>
</evidence>
<protein>
    <submittedName>
        <fullName evidence="1">Uncharacterized protein</fullName>
    </submittedName>
</protein>
<geneLocation type="plasmid" evidence="1">
    <name>pNSL1</name>
</geneLocation>
<sequence length="474" mass="52864">MNVPTDHTDVLDVIVRMADAHHTYLSWIWMRDPFTQQAERIDAGLIAPLVAELDASLIEVGSFDERRDENATVRALTRGAFADLHTEQDLSWRLSRVMLPQRLQQQLREILDAGIRVRMRITPSPRCSRIPWELLMLDKQGPRLLELVDIVLDPPVTAHAGRSRLPAPWEQVRTYPAVHIVDPLLPSSARDAGLKQVLGAGSVLKERLKAAITADATVVEQRMKLPAIQSTFTRRHLSRALRKYEGGLSRLFYMGHVSSATDEPGSASLHLSDEYWNGTGKKITDVWGMSGPVRGNEDENNHQPAQPGDHMPLSALDLLLGTTDVRLDTETTARVWDLYETGKATYGHELWPMPPRVAMIACEGGADFRSSETFGLVMAMVDAGAEIVTTTRWPLPTDYAIQQVTGSSEHTPTTDLAVTVDHAHSQDEPLTEIRTWQREQLQRWQNSGAIEHTPLVWASVTSTVAPDRSDTVIE</sequence>
<dbReference type="AlphaFoldDB" id="Q06G89"/>